<evidence type="ECO:0000256" key="5">
    <source>
        <dbReference type="ARBA" id="ARBA00048200"/>
    </source>
</evidence>
<feature type="domain" description="RmlD-like substrate binding" evidence="7">
    <location>
        <begin position="3"/>
        <end position="286"/>
    </location>
</feature>
<evidence type="ECO:0000256" key="3">
    <source>
        <dbReference type="ARBA" id="ARBA00012929"/>
    </source>
</evidence>
<keyword evidence="6" id="KW-0521">NADP</keyword>
<sequence>MENILITGADGQLGSELRGLTQGESGTNWLYTDIHELDITDAAAVEDYISAHGVTRIINCAAYNAVDQAETDTDAAIRLNVTGPMNLAEAAARHGIYLIHISTDFVFDGTKTSPYHESDRPAPLSEYGRTKLAGETAVKRSGCLSVIIRTSWLYSPLGQKNFVRTMLRLGEEEEIVKVVYDQKGSPTYARDLAEAILHIIPQLDAVPRYGEVFHYADEGCCTKAEFAQKIITLKHLDNDCDIVPVPTSEFPAPAQRPAYSVLDKSLITTVFGVKVPLWERSLSKAIRLF</sequence>
<keyword evidence="6 8" id="KW-0560">Oxidoreductase</keyword>
<comment type="catalytic activity">
    <reaction evidence="5">
        <text>dTDP-beta-L-rhamnose + NADP(+) = dTDP-4-dehydro-beta-L-rhamnose + NADPH + H(+)</text>
        <dbReference type="Rhea" id="RHEA:21796"/>
        <dbReference type="ChEBI" id="CHEBI:15378"/>
        <dbReference type="ChEBI" id="CHEBI:57510"/>
        <dbReference type="ChEBI" id="CHEBI:57783"/>
        <dbReference type="ChEBI" id="CHEBI:58349"/>
        <dbReference type="ChEBI" id="CHEBI:62830"/>
        <dbReference type="EC" id="1.1.1.133"/>
    </reaction>
</comment>
<dbReference type="GO" id="GO:0019305">
    <property type="term" value="P:dTDP-rhamnose biosynthetic process"/>
    <property type="evidence" value="ECO:0007669"/>
    <property type="project" value="TreeGrafter"/>
</dbReference>
<evidence type="ECO:0000256" key="6">
    <source>
        <dbReference type="RuleBase" id="RU364082"/>
    </source>
</evidence>
<organism evidence="8 9">
    <name type="scientific">Candidatus Coprenecus avistercoris</name>
    <dbReference type="NCBI Taxonomy" id="2840730"/>
    <lineage>
        <taxon>Bacteria</taxon>
        <taxon>Pseudomonadati</taxon>
        <taxon>Bacteroidota</taxon>
        <taxon>Bacteroidia</taxon>
        <taxon>Bacteroidales</taxon>
        <taxon>Rikenellaceae</taxon>
        <taxon>Rikenellaceae incertae sedis</taxon>
        <taxon>Candidatus Coprenecus</taxon>
    </lineage>
</organism>
<dbReference type="PANTHER" id="PTHR10491:SF4">
    <property type="entry name" value="METHIONINE ADENOSYLTRANSFERASE 2 SUBUNIT BETA"/>
    <property type="match status" value="1"/>
</dbReference>
<protein>
    <recommendedName>
        <fullName evidence="4 6">dTDP-4-dehydrorhamnose reductase</fullName>
        <ecNumber evidence="3 6">1.1.1.133</ecNumber>
    </recommendedName>
</protein>
<reference evidence="8" key="1">
    <citation type="submission" date="2020-10" db="EMBL/GenBank/DDBJ databases">
        <authorList>
            <person name="Gilroy R."/>
        </authorList>
    </citation>
    <scope>NUCLEOTIDE SEQUENCE</scope>
    <source>
        <strain evidence="8">ChiHjej13B12-12457</strain>
    </source>
</reference>
<evidence type="ECO:0000313" key="8">
    <source>
        <dbReference type="EMBL" id="HIR62964.1"/>
    </source>
</evidence>
<evidence type="ECO:0000313" key="9">
    <source>
        <dbReference type="Proteomes" id="UP000886744"/>
    </source>
</evidence>
<comment type="function">
    <text evidence="6">Catalyzes the reduction of dTDP-6-deoxy-L-lyxo-4-hexulose to yield dTDP-L-rhamnose.</text>
</comment>
<name>A0A9D1J7A8_9BACT</name>
<dbReference type="Gene3D" id="3.40.50.720">
    <property type="entry name" value="NAD(P)-binding Rossmann-like Domain"/>
    <property type="match status" value="1"/>
</dbReference>
<dbReference type="EMBL" id="DVHI01000070">
    <property type="protein sequence ID" value="HIR62964.1"/>
    <property type="molecule type" value="Genomic_DNA"/>
</dbReference>
<gene>
    <name evidence="8" type="primary">rfbD</name>
    <name evidence="8" type="ORF">IAC94_05525</name>
</gene>
<dbReference type="InterPro" id="IPR029903">
    <property type="entry name" value="RmlD-like-bd"/>
</dbReference>
<dbReference type="CDD" id="cd05254">
    <property type="entry name" value="dTDP_HR_like_SDR_e"/>
    <property type="match status" value="1"/>
</dbReference>
<dbReference type="Pfam" id="PF04321">
    <property type="entry name" value="RmlD_sub_bind"/>
    <property type="match status" value="1"/>
</dbReference>
<proteinExistence type="inferred from homology"/>
<dbReference type="SUPFAM" id="SSF51735">
    <property type="entry name" value="NAD(P)-binding Rossmann-fold domains"/>
    <property type="match status" value="1"/>
</dbReference>
<dbReference type="InterPro" id="IPR005913">
    <property type="entry name" value="dTDP_dehydrorham_reduct"/>
</dbReference>
<dbReference type="GO" id="GO:0008831">
    <property type="term" value="F:dTDP-4-dehydrorhamnose reductase activity"/>
    <property type="evidence" value="ECO:0007669"/>
    <property type="project" value="UniProtKB-EC"/>
</dbReference>
<dbReference type="NCBIfam" id="TIGR01214">
    <property type="entry name" value="rmlD"/>
    <property type="match status" value="1"/>
</dbReference>
<reference evidence="8" key="2">
    <citation type="journal article" date="2021" name="PeerJ">
        <title>Extensive microbial diversity within the chicken gut microbiome revealed by metagenomics and culture.</title>
        <authorList>
            <person name="Gilroy R."/>
            <person name="Ravi A."/>
            <person name="Getino M."/>
            <person name="Pursley I."/>
            <person name="Horton D.L."/>
            <person name="Alikhan N.F."/>
            <person name="Baker D."/>
            <person name="Gharbi K."/>
            <person name="Hall N."/>
            <person name="Watson M."/>
            <person name="Adriaenssens E.M."/>
            <person name="Foster-Nyarko E."/>
            <person name="Jarju S."/>
            <person name="Secka A."/>
            <person name="Antonio M."/>
            <person name="Oren A."/>
            <person name="Chaudhuri R.R."/>
            <person name="La Ragione R."/>
            <person name="Hildebrand F."/>
            <person name="Pallen M.J."/>
        </authorList>
    </citation>
    <scope>NUCLEOTIDE SEQUENCE</scope>
    <source>
        <strain evidence="8">ChiHjej13B12-12457</strain>
    </source>
</reference>
<comment type="pathway">
    <text evidence="1 6">Carbohydrate biosynthesis; dTDP-L-rhamnose biosynthesis.</text>
</comment>
<comment type="similarity">
    <text evidence="2 6">Belongs to the dTDP-4-dehydrorhamnose reductase family.</text>
</comment>
<evidence type="ECO:0000256" key="1">
    <source>
        <dbReference type="ARBA" id="ARBA00004781"/>
    </source>
</evidence>
<dbReference type="AlphaFoldDB" id="A0A9D1J7A8"/>
<comment type="caution">
    <text evidence="8">The sequence shown here is derived from an EMBL/GenBank/DDBJ whole genome shotgun (WGS) entry which is preliminary data.</text>
</comment>
<dbReference type="Proteomes" id="UP000886744">
    <property type="component" value="Unassembled WGS sequence"/>
</dbReference>
<dbReference type="PANTHER" id="PTHR10491">
    <property type="entry name" value="DTDP-4-DEHYDRORHAMNOSE REDUCTASE"/>
    <property type="match status" value="1"/>
</dbReference>
<dbReference type="Gene3D" id="3.90.25.10">
    <property type="entry name" value="UDP-galactose 4-epimerase, domain 1"/>
    <property type="match status" value="1"/>
</dbReference>
<evidence type="ECO:0000256" key="2">
    <source>
        <dbReference type="ARBA" id="ARBA00010944"/>
    </source>
</evidence>
<dbReference type="GO" id="GO:0005829">
    <property type="term" value="C:cytosol"/>
    <property type="evidence" value="ECO:0007669"/>
    <property type="project" value="TreeGrafter"/>
</dbReference>
<evidence type="ECO:0000256" key="4">
    <source>
        <dbReference type="ARBA" id="ARBA00017099"/>
    </source>
</evidence>
<evidence type="ECO:0000259" key="7">
    <source>
        <dbReference type="Pfam" id="PF04321"/>
    </source>
</evidence>
<dbReference type="InterPro" id="IPR036291">
    <property type="entry name" value="NAD(P)-bd_dom_sf"/>
</dbReference>
<dbReference type="EC" id="1.1.1.133" evidence="3 6"/>
<accession>A0A9D1J7A8</accession>